<name>R7ZR46_9BACT</name>
<dbReference type="EMBL" id="AQHR01000085">
    <property type="protein sequence ID" value="EON76580.1"/>
    <property type="molecule type" value="Genomic_DNA"/>
</dbReference>
<evidence type="ECO:0000313" key="2">
    <source>
        <dbReference type="Proteomes" id="UP000013909"/>
    </source>
</evidence>
<sequence>MSCQVEEEKYTARSVTYSLFQSSDFPYEGTASVRELQSGELEVELNLKGATSREQYFFPTHLHFGSYEEADAVIATVLNPIDIRTLRSTTVLGTLSDGSTLQFEDFTGFDGHIKIHLAEDGPDYAIILASGNVGKNPNSPELFDRNKVAVCTLNFPN</sequence>
<dbReference type="Proteomes" id="UP000013909">
    <property type="component" value="Unassembled WGS sequence"/>
</dbReference>
<evidence type="ECO:0000313" key="1">
    <source>
        <dbReference type="EMBL" id="EON76580.1"/>
    </source>
</evidence>
<keyword evidence="2" id="KW-1185">Reference proteome</keyword>
<comment type="caution">
    <text evidence="1">The sequence shown here is derived from an EMBL/GenBank/DDBJ whole genome shotgun (WGS) entry which is preliminary data.</text>
</comment>
<reference evidence="1 2" key="1">
    <citation type="submission" date="2013-02" db="EMBL/GenBank/DDBJ databases">
        <title>A novel strain isolated from Lonar lake, Maharashtra, India.</title>
        <authorList>
            <person name="Singh A."/>
        </authorList>
    </citation>
    <scope>NUCLEOTIDE SEQUENCE [LARGE SCALE GENOMIC DNA]</scope>
    <source>
        <strain evidence="1 2">AK24</strain>
    </source>
</reference>
<proteinExistence type="predicted"/>
<dbReference type="AlphaFoldDB" id="R7ZR46"/>
<organism evidence="1 2">
    <name type="scientific">Lunatimonas lonarensis</name>
    <dbReference type="NCBI Taxonomy" id="1232681"/>
    <lineage>
        <taxon>Bacteria</taxon>
        <taxon>Pseudomonadati</taxon>
        <taxon>Bacteroidota</taxon>
        <taxon>Cytophagia</taxon>
        <taxon>Cytophagales</taxon>
        <taxon>Cyclobacteriaceae</taxon>
    </lineage>
</organism>
<dbReference type="STRING" id="1232681.ADIS_3030"/>
<accession>R7ZR46</accession>
<protein>
    <submittedName>
        <fullName evidence="1">Secreted protein</fullName>
    </submittedName>
</protein>
<gene>
    <name evidence="1" type="ORF">ADIS_3030</name>
</gene>